<dbReference type="AlphaFoldDB" id="A0A5S3YME0"/>
<dbReference type="Gene3D" id="1.10.260.40">
    <property type="entry name" value="lambda repressor-like DNA-binding domains"/>
    <property type="match status" value="1"/>
</dbReference>
<dbReference type="Gene3D" id="3.40.50.2300">
    <property type="match status" value="1"/>
</dbReference>
<dbReference type="PANTHER" id="PTHR30146:SF109">
    <property type="entry name" value="HTH-TYPE TRANSCRIPTIONAL REGULATOR GALS"/>
    <property type="match status" value="1"/>
</dbReference>
<dbReference type="OrthoDB" id="9798934at2"/>
<dbReference type="InterPro" id="IPR000843">
    <property type="entry name" value="HTH_LacI"/>
</dbReference>
<name>A0A5S3YME0_9GAMM</name>
<organism evidence="5 6">
    <name type="scientific">Pseudoalteromonas phenolica</name>
    <dbReference type="NCBI Taxonomy" id="161398"/>
    <lineage>
        <taxon>Bacteria</taxon>
        <taxon>Pseudomonadati</taxon>
        <taxon>Pseudomonadota</taxon>
        <taxon>Gammaproteobacteria</taxon>
        <taxon>Alteromonadales</taxon>
        <taxon>Pseudoalteromonadaceae</taxon>
        <taxon>Pseudoalteromonas</taxon>
    </lineage>
</organism>
<comment type="caution">
    <text evidence="5">The sequence shown here is derived from an EMBL/GenBank/DDBJ whole genome shotgun (WGS) entry which is preliminary data.</text>
</comment>
<evidence type="ECO:0000313" key="5">
    <source>
        <dbReference type="EMBL" id="TMP75644.1"/>
    </source>
</evidence>
<evidence type="ECO:0000256" key="1">
    <source>
        <dbReference type="ARBA" id="ARBA00023015"/>
    </source>
</evidence>
<dbReference type="GO" id="GO:0000976">
    <property type="term" value="F:transcription cis-regulatory region binding"/>
    <property type="evidence" value="ECO:0007669"/>
    <property type="project" value="TreeGrafter"/>
</dbReference>
<dbReference type="InterPro" id="IPR010982">
    <property type="entry name" value="Lambda_DNA-bd_dom_sf"/>
</dbReference>
<sequence>SDKTKEKVLAAMSELGYKPNAIAQSLASNRSNSVGLMVSELHGSFFGDMMSTIESTLRTAGKHAIIAAGHSDEEKEQQAIEFLLDRRCDALIVHAEAVSDDYLIELAGRDVE</sequence>
<keyword evidence="1" id="KW-0805">Transcription regulation</keyword>
<dbReference type="EMBL" id="PNCM01000368">
    <property type="protein sequence ID" value="TMP75644.1"/>
    <property type="molecule type" value="Genomic_DNA"/>
</dbReference>
<keyword evidence="3" id="KW-0804">Transcription</keyword>
<dbReference type="Pfam" id="PF00532">
    <property type="entry name" value="Peripla_BP_1"/>
    <property type="match status" value="1"/>
</dbReference>
<dbReference type="CDD" id="cd01392">
    <property type="entry name" value="HTH_LacI"/>
    <property type="match status" value="1"/>
</dbReference>
<dbReference type="PROSITE" id="PS50932">
    <property type="entry name" value="HTH_LACI_2"/>
    <property type="match status" value="1"/>
</dbReference>
<gene>
    <name evidence="5" type="ORF">CWB73_21835</name>
</gene>
<protein>
    <submittedName>
        <fullName evidence="5">LacI family transcriptional regulator</fullName>
    </submittedName>
</protein>
<dbReference type="InterPro" id="IPR028082">
    <property type="entry name" value="Peripla_BP_I"/>
</dbReference>
<reference evidence="5 6" key="1">
    <citation type="submission" date="2017-12" db="EMBL/GenBank/DDBJ databases">
        <authorList>
            <person name="Paulsen S."/>
            <person name="Gram L.K."/>
        </authorList>
    </citation>
    <scope>NUCLEOTIDE SEQUENCE [LARGE SCALE GENOMIC DNA]</scope>
    <source>
        <strain evidence="5 6">S1189</strain>
    </source>
</reference>
<dbReference type="SMART" id="SM00354">
    <property type="entry name" value="HTH_LACI"/>
    <property type="match status" value="1"/>
</dbReference>
<feature type="non-terminal residue" evidence="5">
    <location>
        <position position="112"/>
    </location>
</feature>
<evidence type="ECO:0000259" key="4">
    <source>
        <dbReference type="PROSITE" id="PS50932"/>
    </source>
</evidence>
<dbReference type="GO" id="GO:0003700">
    <property type="term" value="F:DNA-binding transcription factor activity"/>
    <property type="evidence" value="ECO:0007669"/>
    <property type="project" value="TreeGrafter"/>
</dbReference>
<evidence type="ECO:0000256" key="3">
    <source>
        <dbReference type="ARBA" id="ARBA00023163"/>
    </source>
</evidence>
<reference evidence="6" key="2">
    <citation type="submission" date="2019-06" db="EMBL/GenBank/DDBJ databases">
        <title>Co-occurence of chitin degradation, pigmentation and bioactivity in marine Pseudoalteromonas.</title>
        <authorList>
            <person name="Sonnenschein E.C."/>
            <person name="Bech P.K."/>
        </authorList>
    </citation>
    <scope>NUCLEOTIDE SEQUENCE [LARGE SCALE GENOMIC DNA]</scope>
    <source>
        <strain evidence="6">S1189</strain>
    </source>
</reference>
<dbReference type="Proteomes" id="UP000307362">
    <property type="component" value="Unassembled WGS sequence"/>
</dbReference>
<feature type="non-terminal residue" evidence="5">
    <location>
        <position position="1"/>
    </location>
</feature>
<evidence type="ECO:0000313" key="6">
    <source>
        <dbReference type="Proteomes" id="UP000307362"/>
    </source>
</evidence>
<feature type="domain" description="HTH lacI-type" evidence="4">
    <location>
        <begin position="1"/>
        <end position="28"/>
    </location>
</feature>
<dbReference type="SUPFAM" id="SSF53822">
    <property type="entry name" value="Periplasmic binding protein-like I"/>
    <property type="match status" value="1"/>
</dbReference>
<dbReference type="SUPFAM" id="SSF47413">
    <property type="entry name" value="lambda repressor-like DNA-binding domains"/>
    <property type="match status" value="1"/>
</dbReference>
<keyword evidence="2" id="KW-0238">DNA-binding</keyword>
<accession>A0A5S3YME0</accession>
<dbReference type="PANTHER" id="PTHR30146">
    <property type="entry name" value="LACI-RELATED TRANSCRIPTIONAL REPRESSOR"/>
    <property type="match status" value="1"/>
</dbReference>
<proteinExistence type="predicted"/>
<dbReference type="InterPro" id="IPR001761">
    <property type="entry name" value="Peripla_BP/Lac1_sug-bd_dom"/>
</dbReference>
<evidence type="ECO:0000256" key="2">
    <source>
        <dbReference type="ARBA" id="ARBA00023125"/>
    </source>
</evidence>